<reference evidence="2 3" key="1">
    <citation type="journal article" date="2017" name="Biosci. Biotechnol. Biochem.">
        <title>Identification and characterization of a sulfoglycosidase from Bifidobacterium bifidum implicated in mucin glycan utilization.</title>
        <authorList>
            <person name="Katoh T."/>
            <person name="Maeshibu T."/>
            <person name="Kikkawa K."/>
            <person name="Gotoh A."/>
            <person name="Tomabechi Y."/>
            <person name="Nakamura M."/>
            <person name="Liao W.-H."/>
            <person name="Yamaguchi M."/>
            <person name="Ashida H."/>
            <person name="Yamamoto K."/>
            <person name="Katayama T."/>
        </authorList>
    </citation>
    <scope>NUCLEOTIDE SEQUENCE [LARGE SCALE GENOMIC DNA]</scope>
    <source>
        <strain evidence="2 3">JCM 7004</strain>
    </source>
</reference>
<feature type="region of interest" description="Disordered" evidence="1">
    <location>
        <begin position="17"/>
        <end position="39"/>
    </location>
</feature>
<proteinExistence type="predicted"/>
<organism evidence="2 3">
    <name type="scientific">Bifidobacterium bifidum LMG 13195</name>
    <dbReference type="NCBI Taxonomy" id="1207542"/>
    <lineage>
        <taxon>Bacteria</taxon>
        <taxon>Bacillati</taxon>
        <taxon>Actinomycetota</taxon>
        <taxon>Actinomycetes</taxon>
        <taxon>Bifidobacteriales</taxon>
        <taxon>Bifidobacteriaceae</taxon>
        <taxon>Bifidobacterium</taxon>
    </lineage>
</organism>
<protein>
    <submittedName>
        <fullName evidence="2">Uncharacterized protein</fullName>
    </submittedName>
</protein>
<dbReference type="Proteomes" id="UP000262177">
    <property type="component" value="Chromosome"/>
</dbReference>
<name>A0A286T9V0_BIFBI</name>
<dbReference type="EMBL" id="AP018131">
    <property type="protein sequence ID" value="BBA47163.1"/>
    <property type="molecule type" value="Genomic_DNA"/>
</dbReference>
<evidence type="ECO:0000313" key="2">
    <source>
        <dbReference type="EMBL" id="BBA47163.1"/>
    </source>
</evidence>
<evidence type="ECO:0000256" key="1">
    <source>
        <dbReference type="SAM" id="MobiDB-lite"/>
    </source>
</evidence>
<gene>
    <name evidence="2" type="ORF">BBJK_00170</name>
</gene>
<accession>A0A286T9V0</accession>
<dbReference type="AlphaFoldDB" id="A0A286T9V0"/>
<evidence type="ECO:0000313" key="3">
    <source>
        <dbReference type="Proteomes" id="UP000262177"/>
    </source>
</evidence>
<sequence length="39" mass="4382">MPVIPYPHVTRIQSTESSALLRDAGAPYRHQCASEKKSR</sequence>